<keyword evidence="2" id="KW-0808">Transferase</keyword>
<dbReference type="Gene3D" id="3.40.50.2000">
    <property type="entry name" value="Glycogen Phosphorylase B"/>
    <property type="match status" value="2"/>
</dbReference>
<dbReference type="eggNOG" id="COG0438">
    <property type="taxonomic scope" value="Bacteria"/>
</dbReference>
<keyword evidence="3" id="KW-1185">Reference proteome</keyword>
<protein>
    <submittedName>
        <fullName evidence="2">Glycosyltransferase, WlbH-like family</fullName>
    </submittedName>
</protein>
<dbReference type="HOGENOM" id="CLU_009583_2_5_7"/>
<dbReference type="CAZy" id="GT4">
    <property type="family name" value="Glycosyltransferase Family 4"/>
</dbReference>
<dbReference type="PANTHER" id="PTHR12526:SF638">
    <property type="entry name" value="SPORE COAT PROTEIN SA"/>
    <property type="match status" value="1"/>
</dbReference>
<evidence type="ECO:0000313" key="2">
    <source>
        <dbReference type="EMBL" id="ACM21302.1"/>
    </source>
</evidence>
<accession>B9M2V6</accession>
<dbReference type="Pfam" id="PF13692">
    <property type="entry name" value="Glyco_trans_1_4"/>
    <property type="match status" value="1"/>
</dbReference>
<dbReference type="STRING" id="316067.Geob_2959"/>
<dbReference type="OrthoDB" id="9767517at2"/>
<dbReference type="PANTHER" id="PTHR12526">
    <property type="entry name" value="GLYCOSYLTRANSFERASE"/>
    <property type="match status" value="1"/>
</dbReference>
<reference evidence="2 3" key="1">
    <citation type="submission" date="2009-01" db="EMBL/GenBank/DDBJ databases">
        <title>Complete sequence of Geobacter sp. FRC-32.</title>
        <authorList>
            <consortium name="US DOE Joint Genome Institute"/>
            <person name="Lucas S."/>
            <person name="Copeland A."/>
            <person name="Lapidus A."/>
            <person name="Glavina del Rio T."/>
            <person name="Dalin E."/>
            <person name="Tice H."/>
            <person name="Bruce D."/>
            <person name="Goodwin L."/>
            <person name="Pitluck S."/>
            <person name="Saunders E."/>
            <person name="Brettin T."/>
            <person name="Detter J.C."/>
            <person name="Han C."/>
            <person name="Larimer F."/>
            <person name="Land M."/>
            <person name="Hauser L."/>
            <person name="Kyrpides N."/>
            <person name="Ovchinnikova G."/>
            <person name="Kostka J."/>
            <person name="Richardson P."/>
        </authorList>
    </citation>
    <scope>NUCLEOTIDE SEQUENCE [LARGE SCALE GENOMIC DNA]</scope>
    <source>
        <strain evidence="3">DSM 22248 / JCM 15807 / FRC-32</strain>
    </source>
</reference>
<name>B9M2V6_GEODF</name>
<dbReference type="GO" id="GO:0016757">
    <property type="term" value="F:glycosyltransferase activity"/>
    <property type="evidence" value="ECO:0007669"/>
    <property type="project" value="UniProtKB-ARBA"/>
</dbReference>
<dbReference type="InterPro" id="IPR028098">
    <property type="entry name" value="Glyco_trans_4-like_N"/>
</dbReference>
<feature type="domain" description="Glycosyltransferase subfamily 4-like N-terminal" evidence="1">
    <location>
        <begin position="24"/>
        <end position="199"/>
    </location>
</feature>
<proteinExistence type="predicted"/>
<organism evidence="2 3">
    <name type="scientific">Geotalea daltonii (strain DSM 22248 / JCM 15807 / FRC-32)</name>
    <name type="common">Geobacter daltonii</name>
    <dbReference type="NCBI Taxonomy" id="316067"/>
    <lineage>
        <taxon>Bacteria</taxon>
        <taxon>Pseudomonadati</taxon>
        <taxon>Thermodesulfobacteriota</taxon>
        <taxon>Desulfuromonadia</taxon>
        <taxon>Geobacterales</taxon>
        <taxon>Geobacteraceae</taxon>
        <taxon>Geotalea</taxon>
    </lineage>
</organism>
<sequence length="396" mass="44089">MKPEDTRNHLPGYLLVIPWDLSFVGGVNEVVRNLYREFQEQHIVVPSVLIPRWECKRLSRQQLDGRITFNLRMPAPPLPGNDLAKKYASFLVGAPKALLQLHQLLKNDHIPVVNPHYPGPYLIHFALLKKIFPDLFRFVISCHGSDVLAMENGTPGTTTTRWILKWADAVTVPSRSLATKLAVAVPEISEKITCIYNGIGRDKFLCRKECDPYSGMQRRYIIHVGSFERVKGQDVLLRAFKRVHDINRDMRLVLVGRSGKLLPEIETMSNALGIADAVSIMTDVAPEKIPPLLEQAQLVALPSRYEGGIPLVLMEAGAVGKAVIATDVGGNSELIDSGRNGLLVPPENPQVLAQAMLTLLENPQLMLEMGNNLYDTVSGSFSWKMTACRYLELALQ</sequence>
<dbReference type="Pfam" id="PF13439">
    <property type="entry name" value="Glyco_transf_4"/>
    <property type="match status" value="1"/>
</dbReference>
<evidence type="ECO:0000313" key="3">
    <source>
        <dbReference type="Proteomes" id="UP000007721"/>
    </source>
</evidence>
<gene>
    <name evidence="2" type="ordered locus">Geob_2959</name>
</gene>
<dbReference type="RefSeq" id="WP_012648030.1">
    <property type="nucleotide sequence ID" value="NC_011979.1"/>
</dbReference>
<dbReference type="KEGG" id="geo:Geob_2959"/>
<dbReference type="Proteomes" id="UP000007721">
    <property type="component" value="Chromosome"/>
</dbReference>
<dbReference type="SUPFAM" id="SSF53756">
    <property type="entry name" value="UDP-Glycosyltransferase/glycogen phosphorylase"/>
    <property type="match status" value="1"/>
</dbReference>
<evidence type="ECO:0000259" key="1">
    <source>
        <dbReference type="Pfam" id="PF13439"/>
    </source>
</evidence>
<dbReference type="EMBL" id="CP001390">
    <property type="protein sequence ID" value="ACM21302.1"/>
    <property type="molecule type" value="Genomic_DNA"/>
</dbReference>
<dbReference type="AlphaFoldDB" id="B9M2V6"/>
<dbReference type="CDD" id="cd03801">
    <property type="entry name" value="GT4_PimA-like"/>
    <property type="match status" value="1"/>
</dbReference>